<evidence type="ECO:0000256" key="1">
    <source>
        <dbReference type="ARBA" id="ARBA00005622"/>
    </source>
</evidence>
<accession>A0A2X2IWS9</accession>
<name>A0A2X2IWS9_SPHMU</name>
<dbReference type="InterPro" id="IPR052558">
    <property type="entry name" value="Siderophore_Hydrolase_D"/>
</dbReference>
<reference evidence="3 4" key="1">
    <citation type="submission" date="2018-06" db="EMBL/GenBank/DDBJ databases">
        <authorList>
            <consortium name="Pathogen Informatics"/>
            <person name="Doyle S."/>
        </authorList>
    </citation>
    <scope>NUCLEOTIDE SEQUENCE [LARGE SCALE GENOMIC DNA]</scope>
    <source>
        <strain evidence="3 4">NCTC11343</strain>
    </source>
</reference>
<organism evidence="3 4">
    <name type="scientific">Sphingobacterium multivorum</name>
    <dbReference type="NCBI Taxonomy" id="28454"/>
    <lineage>
        <taxon>Bacteria</taxon>
        <taxon>Pseudomonadati</taxon>
        <taxon>Bacteroidota</taxon>
        <taxon>Sphingobacteriia</taxon>
        <taxon>Sphingobacteriales</taxon>
        <taxon>Sphingobacteriaceae</taxon>
        <taxon>Sphingobacterium</taxon>
    </lineage>
</organism>
<evidence type="ECO:0000313" key="4">
    <source>
        <dbReference type="Proteomes" id="UP000251241"/>
    </source>
</evidence>
<dbReference type="PANTHER" id="PTHR40841">
    <property type="entry name" value="SIDEROPHORE TRIACETYLFUSARININE C ESTERASE"/>
    <property type="match status" value="1"/>
</dbReference>
<dbReference type="Pfam" id="PF00756">
    <property type="entry name" value="Esterase"/>
    <property type="match status" value="1"/>
</dbReference>
<dbReference type="InterPro" id="IPR000801">
    <property type="entry name" value="Esterase-like"/>
</dbReference>
<evidence type="ECO:0000256" key="2">
    <source>
        <dbReference type="ARBA" id="ARBA00022801"/>
    </source>
</evidence>
<protein>
    <submittedName>
        <fullName evidence="3">Ferri-bacillibactin esterase BesA</fullName>
        <ecNumber evidence="3">3.1.-.-</ecNumber>
    </submittedName>
</protein>
<proteinExistence type="inferred from homology"/>
<dbReference type="PANTHER" id="PTHR40841:SF2">
    <property type="entry name" value="SIDEROPHORE-DEGRADING ESTERASE (EUROFUNG)"/>
    <property type="match status" value="1"/>
</dbReference>
<dbReference type="EMBL" id="UAUU01000002">
    <property type="protein sequence ID" value="SPZ83716.1"/>
    <property type="molecule type" value="Genomic_DNA"/>
</dbReference>
<comment type="similarity">
    <text evidence="1">Belongs to the esterase D family.</text>
</comment>
<dbReference type="Proteomes" id="UP000251241">
    <property type="component" value="Unassembled WGS sequence"/>
</dbReference>
<dbReference type="GO" id="GO:0016788">
    <property type="term" value="F:hydrolase activity, acting on ester bonds"/>
    <property type="evidence" value="ECO:0007669"/>
    <property type="project" value="TreeGrafter"/>
</dbReference>
<dbReference type="SUPFAM" id="SSF53474">
    <property type="entry name" value="alpha/beta-Hydrolases"/>
    <property type="match status" value="1"/>
</dbReference>
<dbReference type="Gene3D" id="3.40.50.1820">
    <property type="entry name" value="alpha/beta hydrolase"/>
    <property type="match status" value="1"/>
</dbReference>
<sequence length="310" mass="35716">MSNSQVFQYKITQKNIVGKRNISDMIGNSMLIFLMLFILNTDCFAQNGTPLTIGTSEILHSKVLAEDRMINIHLPDNYNPNDSVRYPVVYVLDGSMDEDFFHIAGIVRFSTQPWIDRFPQSIVVGIGGNTRRRDFTFPVENTDFIEKEGFQKASFPSYGGSEKYRIFLKNELIPYINGNFKSNGKQTLIGESLAGLFSSEILFKQPELFDDYIIISPSLWWGEESLLTHGEKFLQTNLKKNIKVYLGIPNKEEDIRMYDEAIALSEILKRNNKTHFVFDYIPDELHSTVIHQAVYNAFKKLYPKTVYSKE</sequence>
<evidence type="ECO:0000313" key="3">
    <source>
        <dbReference type="EMBL" id="SPZ83716.1"/>
    </source>
</evidence>
<gene>
    <name evidence="3" type="primary">besA</name>
    <name evidence="3" type="ORF">NCTC11343_00235</name>
</gene>
<dbReference type="EC" id="3.1.-.-" evidence="3"/>
<keyword evidence="2 3" id="KW-0378">Hydrolase</keyword>
<dbReference type="InterPro" id="IPR029058">
    <property type="entry name" value="AB_hydrolase_fold"/>
</dbReference>
<dbReference type="AlphaFoldDB" id="A0A2X2IWS9"/>